<proteinExistence type="predicted"/>
<keyword evidence="4" id="KW-1185">Reference proteome</keyword>
<gene>
    <name evidence="3" type="ORF">GCM10023340_45760</name>
</gene>
<evidence type="ECO:0000256" key="1">
    <source>
        <dbReference type="ARBA" id="ARBA00023125"/>
    </source>
</evidence>
<evidence type="ECO:0000256" key="2">
    <source>
        <dbReference type="PROSITE-ProRule" id="PRU00252"/>
    </source>
</evidence>
<dbReference type="EMBL" id="BAABKG010000008">
    <property type="protein sequence ID" value="GAA5156840.1"/>
    <property type="molecule type" value="Genomic_DNA"/>
</dbReference>
<dbReference type="InterPro" id="IPR000424">
    <property type="entry name" value="Primosome_PriB/ssb"/>
</dbReference>
<dbReference type="RefSeq" id="WP_345464662.1">
    <property type="nucleotide sequence ID" value="NZ_BAABKG010000008.1"/>
</dbReference>
<comment type="caution">
    <text evidence="3">The sequence shown here is derived from an EMBL/GenBank/DDBJ whole genome shotgun (WGS) entry which is preliminary data.</text>
</comment>
<evidence type="ECO:0000313" key="4">
    <source>
        <dbReference type="Proteomes" id="UP001500221"/>
    </source>
</evidence>
<name>A0ABP9Q502_9ACTN</name>
<dbReference type="Pfam" id="PF00436">
    <property type="entry name" value="SSB"/>
    <property type="match status" value="1"/>
</dbReference>
<keyword evidence="1 2" id="KW-0238">DNA-binding</keyword>
<dbReference type="Gene3D" id="2.40.50.140">
    <property type="entry name" value="Nucleic acid-binding proteins"/>
    <property type="match status" value="1"/>
</dbReference>
<protein>
    <recommendedName>
        <fullName evidence="5">Single-stranded DNA-binding protein</fullName>
    </recommendedName>
</protein>
<dbReference type="Proteomes" id="UP001500221">
    <property type="component" value="Unassembled WGS sequence"/>
</dbReference>
<evidence type="ECO:0008006" key="5">
    <source>
        <dbReference type="Google" id="ProtNLM"/>
    </source>
</evidence>
<organism evidence="3 4">
    <name type="scientific">Nocardioides marinquilinus</name>
    <dbReference type="NCBI Taxonomy" id="1210400"/>
    <lineage>
        <taxon>Bacteria</taxon>
        <taxon>Bacillati</taxon>
        <taxon>Actinomycetota</taxon>
        <taxon>Actinomycetes</taxon>
        <taxon>Propionibacteriales</taxon>
        <taxon>Nocardioidaceae</taxon>
        <taxon>Nocardioides</taxon>
    </lineage>
</organism>
<sequence>MTAPQMDAGPTETLHAAGSNEVRLVGRLSEPAQEKELPSGDLIVTFRVVVPRPHRRGRTARGAAVDALECVAWLAKPRRAALRAGAGDTVEVVGALRRRFYGAGAVRVSRTDVEVSSVRVVRRATSG</sequence>
<dbReference type="InterPro" id="IPR012340">
    <property type="entry name" value="NA-bd_OB-fold"/>
</dbReference>
<dbReference type="SUPFAM" id="SSF50249">
    <property type="entry name" value="Nucleic acid-binding proteins"/>
    <property type="match status" value="1"/>
</dbReference>
<reference evidence="4" key="1">
    <citation type="journal article" date="2019" name="Int. J. Syst. Evol. Microbiol.">
        <title>The Global Catalogue of Microorganisms (GCM) 10K type strain sequencing project: providing services to taxonomists for standard genome sequencing and annotation.</title>
        <authorList>
            <consortium name="The Broad Institute Genomics Platform"/>
            <consortium name="The Broad Institute Genome Sequencing Center for Infectious Disease"/>
            <person name="Wu L."/>
            <person name="Ma J."/>
        </authorList>
    </citation>
    <scope>NUCLEOTIDE SEQUENCE [LARGE SCALE GENOMIC DNA]</scope>
    <source>
        <strain evidence="4">JCM 18459</strain>
    </source>
</reference>
<dbReference type="PROSITE" id="PS50935">
    <property type="entry name" value="SSB"/>
    <property type="match status" value="1"/>
</dbReference>
<evidence type="ECO:0000313" key="3">
    <source>
        <dbReference type="EMBL" id="GAA5156840.1"/>
    </source>
</evidence>
<accession>A0ABP9Q502</accession>